<dbReference type="EC" id="6.1.1.20" evidence="3"/>
<evidence type="ECO:0000256" key="1">
    <source>
        <dbReference type="ARBA" id="ARBA00004496"/>
    </source>
</evidence>
<proteinExistence type="inferred from homology"/>
<evidence type="ECO:0000256" key="10">
    <source>
        <dbReference type="ARBA" id="ARBA00022917"/>
    </source>
</evidence>
<evidence type="ECO:0000313" key="14">
    <source>
        <dbReference type="Proteomes" id="UP000763484"/>
    </source>
</evidence>
<keyword evidence="7" id="KW-0547">Nucleotide-binding</keyword>
<dbReference type="Gene3D" id="1.10.10.2320">
    <property type="match status" value="1"/>
</dbReference>
<dbReference type="SUPFAM" id="SSF46785">
    <property type="entry name" value="Winged helix' DNA-binding domain"/>
    <property type="match status" value="1"/>
</dbReference>
<dbReference type="GO" id="GO:0005524">
    <property type="term" value="F:ATP binding"/>
    <property type="evidence" value="ECO:0007669"/>
    <property type="project" value="UniProtKB-KW"/>
</dbReference>
<reference evidence="13 14" key="1">
    <citation type="submission" date="2020-09" db="EMBL/GenBank/DDBJ databases">
        <title>Genomic characterization of a novel Parvarchaeota family in acid mine drainage sediments.</title>
        <authorList>
            <person name="Luo Z.-H."/>
        </authorList>
    </citation>
    <scope>NUCLEOTIDE SEQUENCE [LARGE SCALE GENOMIC DNA]</scope>
    <source>
        <strain evidence="13">TL1-5_bins.178</strain>
    </source>
</reference>
<organism evidence="13 14">
    <name type="scientific">Candidatus Acidifodinimicrobium mancum</name>
    <dbReference type="NCBI Taxonomy" id="2898728"/>
    <lineage>
        <taxon>Archaea</taxon>
        <taxon>Candidatus Parvarchaeota</taxon>
        <taxon>Candidatus Acidifodinimicrobiaceae</taxon>
        <taxon>Candidatus Acidifodinimicrobium</taxon>
    </lineage>
</organism>
<dbReference type="PANTHER" id="PTHR11538">
    <property type="entry name" value="PHENYLALANYL-TRNA SYNTHETASE"/>
    <property type="match status" value="1"/>
</dbReference>
<dbReference type="Gene3D" id="3.30.1370.240">
    <property type="match status" value="1"/>
</dbReference>
<dbReference type="InterPro" id="IPR006195">
    <property type="entry name" value="aa-tRNA-synth_II"/>
</dbReference>
<evidence type="ECO:0000313" key="13">
    <source>
        <dbReference type="EMBL" id="MBE5728214.1"/>
    </source>
</evidence>
<dbReference type="InterPro" id="IPR036390">
    <property type="entry name" value="WH_DNA-bd_sf"/>
</dbReference>
<evidence type="ECO:0000256" key="4">
    <source>
        <dbReference type="ARBA" id="ARBA00022490"/>
    </source>
</evidence>
<dbReference type="GO" id="GO:0006432">
    <property type="term" value="P:phenylalanyl-tRNA aminoacylation"/>
    <property type="evidence" value="ECO:0007669"/>
    <property type="project" value="InterPro"/>
</dbReference>
<comment type="similarity">
    <text evidence="2">Belongs to the class-II aminoacyl-tRNA synthetase family. Phe-tRNA synthetase alpha subunit type 2 subfamily.</text>
</comment>
<dbReference type="Proteomes" id="UP000763484">
    <property type="component" value="Unassembled WGS sequence"/>
</dbReference>
<feature type="domain" description="Aminoacyl-transfer RNA synthetases class-II family profile" evidence="12">
    <location>
        <begin position="227"/>
        <end position="484"/>
    </location>
</feature>
<keyword evidence="4" id="KW-0963">Cytoplasm</keyword>
<gene>
    <name evidence="13" type="ORF">IHE50_02245</name>
</gene>
<comment type="caution">
    <text evidence="13">The sequence shown here is derived from an EMBL/GenBank/DDBJ whole genome shotgun (WGS) entry which is preliminary data.</text>
</comment>
<sequence>YNEIIESLSENDKKVLLNAKERTSIDNISNKIPLDLDTVRASVRKLFSLDLVKIENETTVNYRLTEVGKGYLKNGLPEYRVFKLLSAKKEINYTDLGALDLDKNEMNVAVGILKRDGIAQTSGNKIILSGDGSKVKYRADSLSSVSEGKQLDDDIASEFVKRGIIEISENVKEFVYATPSGLDLIRSDKFSMKLVDKLTTDIIENWKGVSFRRYDLNSNIPTPLIGRRNIIKEFVSIVKENLISMGFKEMKSNFTESIFWNFDVMMFRQDHPDRDILDTFYVKDAKARVDRQLVKKIKETYEKGFKENEFNLSLGYRSEFDISSSENVMLRAHTTATTFRYIYNLISKNKDMPAKYFSVSKVFRNETTDPTHLPEFYQIEGIVYDDNLTLRDLIGYFYEFYGKLGIKQIRVKPTYNPYTEPSLEIQGFNDKLKRWIEIGNSGVFRPETLISFGIKKRVIAWGFALERALALRLNLEDIRQLYSPYTDLNFLRGVKTLYVLD</sequence>
<keyword evidence="6" id="KW-0479">Metal-binding</keyword>
<evidence type="ECO:0000256" key="7">
    <source>
        <dbReference type="ARBA" id="ARBA00022741"/>
    </source>
</evidence>
<keyword evidence="11" id="KW-0030">Aminoacyl-tRNA synthetase</keyword>
<name>A0A8T3UZG4_9ARCH</name>
<dbReference type="PROSITE" id="PS50862">
    <property type="entry name" value="AA_TRNA_LIGASE_II"/>
    <property type="match status" value="1"/>
</dbReference>
<keyword evidence="8" id="KW-0067">ATP-binding</keyword>
<dbReference type="NCBIfam" id="NF003210">
    <property type="entry name" value="PRK04172.1"/>
    <property type="match status" value="1"/>
</dbReference>
<dbReference type="GO" id="GO:0005737">
    <property type="term" value="C:cytoplasm"/>
    <property type="evidence" value="ECO:0007669"/>
    <property type="project" value="UniProtKB-SubCell"/>
</dbReference>
<dbReference type="InterPro" id="IPR045864">
    <property type="entry name" value="aa-tRNA-synth_II/BPL/LPL"/>
</dbReference>
<keyword evidence="9" id="KW-0460">Magnesium</keyword>
<dbReference type="InterPro" id="IPR004529">
    <property type="entry name" value="Phe-tRNA-synth_IIc_asu"/>
</dbReference>
<evidence type="ECO:0000256" key="3">
    <source>
        <dbReference type="ARBA" id="ARBA00012814"/>
    </source>
</evidence>
<dbReference type="Gene3D" id="1.10.10.2330">
    <property type="match status" value="1"/>
</dbReference>
<keyword evidence="5 13" id="KW-0436">Ligase</keyword>
<dbReference type="GO" id="GO:0046872">
    <property type="term" value="F:metal ion binding"/>
    <property type="evidence" value="ECO:0007669"/>
    <property type="project" value="UniProtKB-KW"/>
</dbReference>
<dbReference type="InterPro" id="IPR002319">
    <property type="entry name" value="Phenylalanyl-tRNA_Synthase"/>
</dbReference>
<keyword evidence="10" id="KW-0648">Protein biosynthesis</keyword>
<feature type="non-terminal residue" evidence="13">
    <location>
        <position position="1"/>
    </location>
</feature>
<evidence type="ECO:0000256" key="9">
    <source>
        <dbReference type="ARBA" id="ARBA00022842"/>
    </source>
</evidence>
<accession>A0A8T3UZG4</accession>
<dbReference type="AlphaFoldDB" id="A0A8T3UZG4"/>
<comment type="subcellular location">
    <subcellularLocation>
        <location evidence="1">Cytoplasm</location>
    </subcellularLocation>
</comment>
<dbReference type="GO" id="GO:0000049">
    <property type="term" value="F:tRNA binding"/>
    <property type="evidence" value="ECO:0007669"/>
    <property type="project" value="InterPro"/>
</dbReference>
<evidence type="ECO:0000256" key="2">
    <source>
        <dbReference type="ARBA" id="ARBA00006703"/>
    </source>
</evidence>
<evidence type="ECO:0000256" key="8">
    <source>
        <dbReference type="ARBA" id="ARBA00022840"/>
    </source>
</evidence>
<protein>
    <recommendedName>
        <fullName evidence="3">phenylalanine--tRNA ligase</fullName>
        <ecNumber evidence="3">6.1.1.20</ecNumber>
    </recommendedName>
</protein>
<dbReference type="Pfam" id="PF01409">
    <property type="entry name" value="tRNA-synt_2d"/>
    <property type="match status" value="1"/>
</dbReference>
<evidence type="ECO:0000259" key="12">
    <source>
        <dbReference type="PROSITE" id="PS50862"/>
    </source>
</evidence>
<dbReference type="PANTHER" id="PTHR11538:SF40">
    <property type="entry name" value="PHENYLALANINE--TRNA LIGASE ALPHA SUBUNIT"/>
    <property type="match status" value="1"/>
</dbReference>
<evidence type="ECO:0000256" key="6">
    <source>
        <dbReference type="ARBA" id="ARBA00022723"/>
    </source>
</evidence>
<dbReference type="GO" id="GO:0004826">
    <property type="term" value="F:phenylalanine-tRNA ligase activity"/>
    <property type="evidence" value="ECO:0007669"/>
    <property type="project" value="UniProtKB-EC"/>
</dbReference>
<evidence type="ECO:0000256" key="11">
    <source>
        <dbReference type="ARBA" id="ARBA00023146"/>
    </source>
</evidence>
<evidence type="ECO:0000256" key="5">
    <source>
        <dbReference type="ARBA" id="ARBA00022598"/>
    </source>
</evidence>
<dbReference type="NCBIfam" id="TIGR00468">
    <property type="entry name" value="pheS"/>
    <property type="match status" value="1"/>
</dbReference>
<dbReference type="EMBL" id="JADFAQ010000031">
    <property type="protein sequence ID" value="MBE5728214.1"/>
    <property type="molecule type" value="Genomic_DNA"/>
</dbReference>
<dbReference type="Gene3D" id="3.30.930.10">
    <property type="entry name" value="Bira Bifunctional Protein, Domain 2"/>
    <property type="match status" value="1"/>
</dbReference>
<dbReference type="SUPFAM" id="SSF55681">
    <property type="entry name" value="Class II aaRS and biotin synthetases"/>
    <property type="match status" value="1"/>
</dbReference>